<keyword evidence="2" id="KW-0175">Coiled coil</keyword>
<proteinExistence type="inferred from homology"/>
<feature type="coiled-coil region" evidence="2">
    <location>
        <begin position="66"/>
        <end position="93"/>
    </location>
</feature>
<dbReference type="InterPro" id="IPR009057">
    <property type="entry name" value="Homeodomain-like_sf"/>
</dbReference>
<keyword evidence="4" id="KW-1185">Reference proteome</keyword>
<dbReference type="InterPro" id="IPR051839">
    <property type="entry name" value="RD_transcriptional_regulator"/>
</dbReference>
<comment type="caution">
    <text evidence="3">The sequence shown here is derived from an EMBL/GenBank/DDBJ whole genome shotgun (WGS) entry which is preliminary data.</text>
</comment>
<dbReference type="EMBL" id="BAABRT010000022">
    <property type="protein sequence ID" value="GAA5525946.1"/>
    <property type="molecule type" value="Genomic_DNA"/>
</dbReference>
<evidence type="ECO:0000256" key="2">
    <source>
        <dbReference type="SAM" id="Coils"/>
    </source>
</evidence>
<evidence type="ECO:0008006" key="5">
    <source>
        <dbReference type="Google" id="ProtNLM"/>
    </source>
</evidence>
<dbReference type="InterPro" id="IPR002514">
    <property type="entry name" value="Transposase_8"/>
</dbReference>
<comment type="similarity">
    <text evidence="1">Belongs to the transposase 8 family.</text>
</comment>
<gene>
    <name evidence="3" type="ORF">Maes01_02524</name>
</gene>
<protein>
    <recommendedName>
        <fullName evidence="5">Transposase</fullName>
    </recommendedName>
</protein>
<accession>A0ABP9WRW4</accession>
<organism evidence="3 4">
    <name type="scientific">Microbulbifer aestuariivivens</name>
    <dbReference type="NCBI Taxonomy" id="1908308"/>
    <lineage>
        <taxon>Bacteria</taxon>
        <taxon>Pseudomonadati</taxon>
        <taxon>Pseudomonadota</taxon>
        <taxon>Gammaproteobacteria</taxon>
        <taxon>Cellvibrionales</taxon>
        <taxon>Microbulbiferaceae</taxon>
        <taxon>Microbulbifer</taxon>
    </lineage>
</organism>
<evidence type="ECO:0000256" key="1">
    <source>
        <dbReference type="ARBA" id="ARBA00009964"/>
    </source>
</evidence>
<evidence type="ECO:0000313" key="4">
    <source>
        <dbReference type="Proteomes" id="UP001408594"/>
    </source>
</evidence>
<dbReference type="Proteomes" id="UP001408594">
    <property type="component" value="Unassembled WGS sequence"/>
</dbReference>
<dbReference type="PANTHER" id="PTHR33215:SF13">
    <property type="entry name" value="PROTEIN DISTAL ANTENNA"/>
    <property type="match status" value="1"/>
</dbReference>
<dbReference type="PANTHER" id="PTHR33215">
    <property type="entry name" value="PROTEIN DISTAL ANTENNA"/>
    <property type="match status" value="1"/>
</dbReference>
<dbReference type="Pfam" id="PF01527">
    <property type="entry name" value="HTH_Tnp_1"/>
    <property type="match status" value="1"/>
</dbReference>
<sequence>MGRKKAQAYTEEFRREAVKRAKKTGVTTAAVARELGVSAQQIYNWRRQFNRLSEKQFNSLDGIDYSKRESAEMRRLKRELHEACQEVEFLKKAAVCLANPKSKICTDI</sequence>
<dbReference type="Gene3D" id="1.10.10.60">
    <property type="entry name" value="Homeodomain-like"/>
    <property type="match status" value="1"/>
</dbReference>
<reference evidence="3 4" key="1">
    <citation type="submission" date="2024-02" db="EMBL/GenBank/DDBJ databases">
        <title>Microbulbifer aestuariivivens NBRC 112533.</title>
        <authorList>
            <person name="Ichikawa N."/>
            <person name="Katano-Makiyama Y."/>
            <person name="Hidaka K."/>
        </authorList>
    </citation>
    <scope>NUCLEOTIDE SEQUENCE [LARGE SCALE GENOMIC DNA]</scope>
    <source>
        <strain evidence="3 4">NBRC 112533</strain>
    </source>
</reference>
<dbReference type="SUPFAM" id="SSF46689">
    <property type="entry name" value="Homeodomain-like"/>
    <property type="match status" value="1"/>
</dbReference>
<name>A0ABP9WRW4_9GAMM</name>
<evidence type="ECO:0000313" key="3">
    <source>
        <dbReference type="EMBL" id="GAA5525946.1"/>
    </source>
</evidence>
<dbReference type="RefSeq" id="WP_345552036.1">
    <property type="nucleotide sequence ID" value="NZ_BAABRT010000022.1"/>
</dbReference>